<dbReference type="InterPro" id="IPR053137">
    <property type="entry name" value="NLR-like"/>
</dbReference>
<dbReference type="GO" id="GO:0009116">
    <property type="term" value="P:nucleoside metabolic process"/>
    <property type="evidence" value="ECO:0007669"/>
    <property type="project" value="InterPro"/>
</dbReference>
<dbReference type="SUPFAM" id="SSF53167">
    <property type="entry name" value="Purine and uridine phosphorylases"/>
    <property type="match status" value="1"/>
</dbReference>
<dbReference type="Proteomes" id="UP000247810">
    <property type="component" value="Unassembled WGS sequence"/>
</dbReference>
<sequence length="179" mass="18851">MAASRAPSHTDYIFAWICALPLELAVASAVLDETYPSLAATTAHNAYTLGRINGHNVVLTCLPSGIYGTTSATAVVSHLQSAFPNLRYGIMVGIGGGVPSEAADIRLGDVVVSKPTGTSGGVIQYDLGKTIKGGRFQRTGTLNQPPSVLLTAMSQLEAGQMMKKMDDISQMISKIFLQH</sequence>
<keyword evidence="3" id="KW-1185">Reference proteome</keyword>
<evidence type="ECO:0008006" key="4">
    <source>
        <dbReference type="Google" id="ProtNLM"/>
    </source>
</evidence>
<dbReference type="Gene3D" id="3.40.50.1580">
    <property type="entry name" value="Nucleoside phosphorylase domain"/>
    <property type="match status" value="1"/>
</dbReference>
<evidence type="ECO:0000313" key="2">
    <source>
        <dbReference type="EMBL" id="PYH88663.1"/>
    </source>
</evidence>
<dbReference type="InterPro" id="IPR035994">
    <property type="entry name" value="Nucleoside_phosphorylase_sf"/>
</dbReference>
<proteinExistence type="predicted"/>
<keyword evidence="1" id="KW-0812">Transmembrane</keyword>
<gene>
    <name evidence="2" type="ORF">BO71DRAFT_128987</name>
</gene>
<name>A0A319DC60_9EURO</name>
<dbReference type="AlphaFoldDB" id="A0A319DC60"/>
<dbReference type="PANTHER" id="PTHR46082:SF11">
    <property type="entry name" value="AAA+ ATPASE DOMAIN-CONTAINING PROTEIN-RELATED"/>
    <property type="match status" value="1"/>
</dbReference>
<dbReference type="PANTHER" id="PTHR46082">
    <property type="entry name" value="ATP/GTP-BINDING PROTEIN-RELATED"/>
    <property type="match status" value="1"/>
</dbReference>
<dbReference type="STRING" id="1448320.A0A319DC60"/>
<feature type="transmembrane region" description="Helical" evidence="1">
    <location>
        <begin position="12"/>
        <end position="31"/>
    </location>
</feature>
<evidence type="ECO:0000313" key="3">
    <source>
        <dbReference type="Proteomes" id="UP000247810"/>
    </source>
</evidence>
<keyword evidence="1" id="KW-1133">Transmembrane helix</keyword>
<organism evidence="2 3">
    <name type="scientific">Aspergillus ellipticus CBS 707.79</name>
    <dbReference type="NCBI Taxonomy" id="1448320"/>
    <lineage>
        <taxon>Eukaryota</taxon>
        <taxon>Fungi</taxon>
        <taxon>Dikarya</taxon>
        <taxon>Ascomycota</taxon>
        <taxon>Pezizomycotina</taxon>
        <taxon>Eurotiomycetes</taxon>
        <taxon>Eurotiomycetidae</taxon>
        <taxon>Eurotiales</taxon>
        <taxon>Aspergillaceae</taxon>
        <taxon>Aspergillus</taxon>
        <taxon>Aspergillus subgen. Circumdati</taxon>
    </lineage>
</organism>
<dbReference type="OrthoDB" id="1577640at2759"/>
<dbReference type="EMBL" id="KZ826075">
    <property type="protein sequence ID" value="PYH88663.1"/>
    <property type="molecule type" value="Genomic_DNA"/>
</dbReference>
<protein>
    <recommendedName>
        <fullName evidence="4">Purine and uridine phosphorylase</fullName>
    </recommendedName>
</protein>
<dbReference type="VEuPathDB" id="FungiDB:BO71DRAFT_128987"/>
<accession>A0A319DC60</accession>
<keyword evidence="1" id="KW-0472">Membrane</keyword>
<reference evidence="2 3" key="1">
    <citation type="submission" date="2018-02" db="EMBL/GenBank/DDBJ databases">
        <title>The genomes of Aspergillus section Nigri reveals drivers in fungal speciation.</title>
        <authorList>
            <consortium name="DOE Joint Genome Institute"/>
            <person name="Vesth T.C."/>
            <person name="Nybo J."/>
            <person name="Theobald S."/>
            <person name="Brandl J."/>
            <person name="Frisvad J.C."/>
            <person name="Nielsen K.F."/>
            <person name="Lyhne E.K."/>
            <person name="Kogle M.E."/>
            <person name="Kuo A."/>
            <person name="Riley R."/>
            <person name="Clum A."/>
            <person name="Nolan M."/>
            <person name="Lipzen A."/>
            <person name="Salamov A."/>
            <person name="Henrissat B."/>
            <person name="Wiebenga A."/>
            <person name="De vries R.P."/>
            <person name="Grigoriev I.V."/>
            <person name="Mortensen U.H."/>
            <person name="Andersen M.R."/>
            <person name="Baker S.E."/>
        </authorList>
    </citation>
    <scope>NUCLEOTIDE SEQUENCE [LARGE SCALE GENOMIC DNA]</scope>
    <source>
        <strain evidence="2 3">CBS 707.79</strain>
    </source>
</reference>
<dbReference type="GO" id="GO:0003824">
    <property type="term" value="F:catalytic activity"/>
    <property type="evidence" value="ECO:0007669"/>
    <property type="project" value="InterPro"/>
</dbReference>
<evidence type="ECO:0000256" key="1">
    <source>
        <dbReference type="SAM" id="Phobius"/>
    </source>
</evidence>